<reference evidence="2" key="1">
    <citation type="journal article" date="2024" name="Proc. Natl. Acad. Sci. U.S.A.">
        <title>Extraordinary preservation of gene collinearity over three hundred million years revealed in homosporous lycophytes.</title>
        <authorList>
            <person name="Li C."/>
            <person name="Wickell D."/>
            <person name="Kuo L.Y."/>
            <person name="Chen X."/>
            <person name="Nie B."/>
            <person name="Liao X."/>
            <person name="Peng D."/>
            <person name="Ji J."/>
            <person name="Jenkins J."/>
            <person name="Williams M."/>
            <person name="Shu S."/>
            <person name="Plott C."/>
            <person name="Barry K."/>
            <person name="Rajasekar S."/>
            <person name="Grimwood J."/>
            <person name="Han X."/>
            <person name="Sun S."/>
            <person name="Hou Z."/>
            <person name="He W."/>
            <person name="Dai G."/>
            <person name="Sun C."/>
            <person name="Schmutz J."/>
            <person name="Leebens-Mack J.H."/>
            <person name="Li F.W."/>
            <person name="Wang L."/>
        </authorList>
    </citation>
    <scope>NUCLEOTIDE SEQUENCE [LARGE SCALE GENOMIC DNA]</scope>
    <source>
        <strain evidence="2">cv. PW_Plant_1</strain>
    </source>
</reference>
<name>A0ACC2B876_DIPCM</name>
<evidence type="ECO:0000313" key="1">
    <source>
        <dbReference type="EMBL" id="KAJ7525987.1"/>
    </source>
</evidence>
<gene>
    <name evidence="1" type="ORF">O6H91_17G077000</name>
</gene>
<proteinExistence type="predicted"/>
<evidence type="ECO:0000313" key="2">
    <source>
        <dbReference type="Proteomes" id="UP001162992"/>
    </source>
</evidence>
<dbReference type="Proteomes" id="UP001162992">
    <property type="component" value="Chromosome 17"/>
</dbReference>
<organism evidence="1 2">
    <name type="scientific">Diphasiastrum complanatum</name>
    <name type="common">Issler's clubmoss</name>
    <name type="synonym">Lycopodium complanatum</name>
    <dbReference type="NCBI Taxonomy" id="34168"/>
    <lineage>
        <taxon>Eukaryota</taxon>
        <taxon>Viridiplantae</taxon>
        <taxon>Streptophyta</taxon>
        <taxon>Embryophyta</taxon>
        <taxon>Tracheophyta</taxon>
        <taxon>Lycopodiopsida</taxon>
        <taxon>Lycopodiales</taxon>
        <taxon>Lycopodiaceae</taxon>
        <taxon>Lycopodioideae</taxon>
        <taxon>Diphasiastrum</taxon>
    </lineage>
</organism>
<dbReference type="EMBL" id="CM055108">
    <property type="protein sequence ID" value="KAJ7525987.1"/>
    <property type="molecule type" value="Genomic_DNA"/>
</dbReference>
<comment type="caution">
    <text evidence="1">The sequence shown here is derived from an EMBL/GenBank/DDBJ whole genome shotgun (WGS) entry which is preliminary data.</text>
</comment>
<keyword evidence="2" id="KW-1185">Reference proteome</keyword>
<protein>
    <submittedName>
        <fullName evidence="1">Uncharacterized protein</fullName>
    </submittedName>
</protein>
<accession>A0ACC2B876</accession>
<sequence length="1077" mass="119432">MHDRGEAEILAVLLSIIITVLVSFGIVYRVKARAARQIEILKLQRMVAAESARAEAAAVEEYTSMLASDYFCAVCQTPTKTRCSRCKAVRYCSATCQLQHWNQGHKLECKSHAEICSTVKSSDFKQDNDDTAPKTCSNGNIIKGIANENVNKNFFNRGFMQKTYDTVADTRHCNGIAKMSTTITFSKEDRQERSQDKVAQGSLDSAITVEGRLSNPKKILFSYDSFMKLFRWDMLRPPCGLINCGNSCFANVVLQCLTYTRPLAAYLLLGSHHQECQRNDWCFMCELQDHIRRVFRSEDAFSPIRILSRLRHIGNHLGYGRQEDAHEFMRFAIDSMQSICLDEAGGEKAVDIRSQETTIVQYIFGGHLQSQVKCMQCLHESNRYENMMDLTVEIQGPVESLEGALTQYTAAEWLDGDNKYKCDRCAAYVKARKRLTVHEAPNILTIALKRFQSGKFGKLNKRVTFPEVLDMSPYMSGKGDDPPLYRLYAVVVHVDMLNASFFGHYICYVKDKEGIWYKIDDSKVKEVDLDKVMSQNAYMLLYSRTSPRPGPTVECEVVPTTLKETLPLNSVVDHPLVAVASANIHDKLGDAVSGAFNHEPARSKSSTFAAERCTTSLRCMDVDLLTDDSGSLASNSSTSENDMDSSNNSSESVQSSLDSISNCISHQPFEKVMGKSCKRRLDTGLLPLAAPKPLETDQLPVCPVTNDHKSSSCAPVIHTCINPVASVVSGDTFLLEKENLNNDSSLLLAGKFHGAQLDSNSLQNMHICNGETLGSAKRPHIESYSNGADMLKSPSNSSVKFSHMEMDTDELSSERVAWLSTDMVHGDPCTASPQSRTQTRLDDEAAVSNCCYAVPAAFEMEADTDKQSLHTDTVRICKDAATTQRFKPFQSSCKTEKRLESSEFEVDCPDVQNYVLKPKTLNRVPCSRQHLLDSEVPSKQLNSLETATAKVAQLLPQTREGTFSAVESSNGNLYISKQEACSTSNASNGHILSPVLDIPCISSSSNVKQENFSHRPLFSPGFLDRPPGSRSQKRSAGGTAYTSVAVNRSGKAFPALTDNLDKELSYSSLQCQKPVWN</sequence>